<evidence type="ECO:0000256" key="7">
    <source>
        <dbReference type="ARBA" id="ARBA00022490"/>
    </source>
</evidence>
<feature type="domain" description="Phosphoribosyltransferase" evidence="11">
    <location>
        <begin position="108"/>
        <end position="210"/>
    </location>
</feature>
<dbReference type="UniPathway" id="UPA00588">
    <property type="reaction ID" value="UER00646"/>
</dbReference>
<reference evidence="12" key="1">
    <citation type="journal article" date="2014" name="Genome Biol. Evol.">
        <title>Gene Loss Rather Than Gene Gain Is Associated with a Host Jump from Monocots to Dicots in the Smut Fungus Melanopsichium pennsylvanicum.</title>
        <authorList>
            <person name="Sharma R."/>
            <person name="Mishra B."/>
            <person name="Runge F."/>
            <person name="Thines M."/>
        </authorList>
    </citation>
    <scope>NUCLEOTIDE SEQUENCE</scope>
    <source>
        <strain evidence="12">4</strain>
    </source>
</reference>
<dbReference type="AlphaFoldDB" id="A0A077R7E4"/>
<dbReference type="HAMAP" id="MF_00004">
    <property type="entry name" value="Aden_phosphoribosyltr"/>
    <property type="match status" value="1"/>
</dbReference>
<accession>A0A077R7E4</accession>
<dbReference type="CDD" id="cd06223">
    <property type="entry name" value="PRTases_typeI"/>
    <property type="match status" value="1"/>
</dbReference>
<dbReference type="InterPro" id="IPR050054">
    <property type="entry name" value="UPRTase/APRTase"/>
</dbReference>
<evidence type="ECO:0000256" key="3">
    <source>
        <dbReference type="ARBA" id="ARBA00004496"/>
    </source>
</evidence>
<keyword evidence="7" id="KW-0963">Cytoplasm</keyword>
<dbReference type="FunFam" id="3.40.50.2020:FF:000021">
    <property type="entry name" value="Adenine phosphoribosyltransferase"/>
    <property type="match status" value="1"/>
</dbReference>
<proteinExistence type="inferred from homology"/>
<dbReference type="Gene3D" id="3.40.50.2020">
    <property type="match status" value="1"/>
</dbReference>
<dbReference type="Pfam" id="PF00156">
    <property type="entry name" value="Pribosyltran"/>
    <property type="match status" value="1"/>
</dbReference>
<comment type="similarity">
    <text evidence="5">Belongs to the purine/pyrimidine phosphoribosyltransferase family.</text>
</comment>
<evidence type="ECO:0000256" key="5">
    <source>
        <dbReference type="ARBA" id="ARBA00008391"/>
    </source>
</evidence>
<comment type="pathway">
    <text evidence="4">Purine metabolism; AMP biosynthesis via salvage pathway; AMP from adenine: step 1/1.</text>
</comment>
<dbReference type="GO" id="GO:0016208">
    <property type="term" value="F:AMP binding"/>
    <property type="evidence" value="ECO:0007669"/>
    <property type="project" value="TreeGrafter"/>
</dbReference>
<sequence>MSDVAHLKSLFRKYSHHRSDSRTTFAHRVVHSKYPLAGFIGFYDDYPKKGVRFCDILPVLRDPFAFELLITNIVNHIFTSTIPSLPESAPSPASPTPLEPGAKSYGTRRIDAVVGLDARGFLLGPIIAQRLGCGFVPVRKAGKLPGDCVQATYMKEYGEDVFEMQKGALAPNSRVLVIDDLIATGGSAKAAGELVTKCGSKVVEYVFVVAIPFLKGAEQLDAPSY</sequence>
<evidence type="ECO:0000256" key="10">
    <source>
        <dbReference type="ARBA" id="ARBA00022726"/>
    </source>
</evidence>
<protein>
    <recommendedName>
        <fullName evidence="6">adenine phosphoribosyltransferase</fullName>
        <ecNumber evidence="6">2.4.2.7</ecNumber>
    </recommendedName>
</protein>
<dbReference type="InterPro" id="IPR005764">
    <property type="entry name" value="Ade_phspho_trans"/>
</dbReference>
<evidence type="ECO:0000256" key="8">
    <source>
        <dbReference type="ARBA" id="ARBA00022676"/>
    </source>
</evidence>
<dbReference type="EMBL" id="HG529636">
    <property type="protein sequence ID" value="CDI55068.1"/>
    <property type="molecule type" value="Genomic_DNA"/>
</dbReference>
<comment type="function">
    <text evidence="2">Catalyzes a salvage reaction resulting in the formation of AMP, that is energically less costly than de novo synthesis.</text>
</comment>
<keyword evidence="9 12" id="KW-0808">Transferase</keyword>
<dbReference type="GO" id="GO:0006166">
    <property type="term" value="P:purine ribonucleoside salvage"/>
    <property type="evidence" value="ECO:0007669"/>
    <property type="project" value="UniProtKB-KW"/>
</dbReference>
<dbReference type="PANTHER" id="PTHR32315:SF3">
    <property type="entry name" value="ADENINE PHOSPHORIBOSYLTRANSFERASE"/>
    <property type="match status" value="1"/>
</dbReference>
<dbReference type="NCBIfam" id="NF002636">
    <property type="entry name" value="PRK02304.1-5"/>
    <property type="match status" value="1"/>
</dbReference>
<dbReference type="GO" id="GO:0044209">
    <property type="term" value="P:AMP salvage"/>
    <property type="evidence" value="ECO:0007669"/>
    <property type="project" value="UniProtKB-UniPathway"/>
</dbReference>
<evidence type="ECO:0000313" key="12">
    <source>
        <dbReference type="EMBL" id="CDI55068.1"/>
    </source>
</evidence>
<organism evidence="12">
    <name type="scientific">Melanopsichium pennsylvanicum 4</name>
    <dbReference type="NCBI Taxonomy" id="1398559"/>
    <lineage>
        <taxon>Eukaryota</taxon>
        <taxon>Fungi</taxon>
        <taxon>Dikarya</taxon>
        <taxon>Basidiomycota</taxon>
        <taxon>Ustilaginomycotina</taxon>
        <taxon>Ustilaginomycetes</taxon>
        <taxon>Ustilaginales</taxon>
        <taxon>Ustilaginaceae</taxon>
        <taxon>Melanopsichium</taxon>
    </lineage>
</organism>
<dbReference type="InterPro" id="IPR000836">
    <property type="entry name" value="PRTase_dom"/>
</dbReference>
<dbReference type="PANTHER" id="PTHR32315">
    <property type="entry name" value="ADENINE PHOSPHORIBOSYLTRANSFERASE"/>
    <property type="match status" value="1"/>
</dbReference>
<evidence type="ECO:0000256" key="4">
    <source>
        <dbReference type="ARBA" id="ARBA00004659"/>
    </source>
</evidence>
<dbReference type="EC" id="2.4.2.7" evidence="6"/>
<dbReference type="SUPFAM" id="SSF53271">
    <property type="entry name" value="PRTase-like"/>
    <property type="match status" value="1"/>
</dbReference>
<evidence type="ECO:0000256" key="6">
    <source>
        <dbReference type="ARBA" id="ARBA00011893"/>
    </source>
</evidence>
<comment type="subcellular location">
    <subcellularLocation>
        <location evidence="3">Cytoplasm</location>
    </subcellularLocation>
</comment>
<evidence type="ECO:0000259" key="11">
    <source>
        <dbReference type="Pfam" id="PF00156"/>
    </source>
</evidence>
<evidence type="ECO:0000256" key="1">
    <source>
        <dbReference type="ARBA" id="ARBA00000868"/>
    </source>
</evidence>
<dbReference type="GO" id="GO:0002055">
    <property type="term" value="F:adenine binding"/>
    <property type="evidence" value="ECO:0007669"/>
    <property type="project" value="TreeGrafter"/>
</dbReference>
<dbReference type="GO" id="GO:0006168">
    <property type="term" value="P:adenine salvage"/>
    <property type="evidence" value="ECO:0007669"/>
    <property type="project" value="InterPro"/>
</dbReference>
<dbReference type="InterPro" id="IPR029057">
    <property type="entry name" value="PRTase-like"/>
</dbReference>
<keyword evidence="10" id="KW-0660">Purine salvage</keyword>
<keyword evidence="8 12" id="KW-0328">Glycosyltransferase</keyword>
<evidence type="ECO:0000256" key="2">
    <source>
        <dbReference type="ARBA" id="ARBA00003968"/>
    </source>
</evidence>
<dbReference type="GO" id="GO:0005737">
    <property type="term" value="C:cytoplasm"/>
    <property type="evidence" value="ECO:0007669"/>
    <property type="project" value="UniProtKB-SubCell"/>
</dbReference>
<comment type="catalytic activity">
    <reaction evidence="1">
        <text>AMP + diphosphate = 5-phospho-alpha-D-ribose 1-diphosphate + adenine</text>
        <dbReference type="Rhea" id="RHEA:16609"/>
        <dbReference type="ChEBI" id="CHEBI:16708"/>
        <dbReference type="ChEBI" id="CHEBI:33019"/>
        <dbReference type="ChEBI" id="CHEBI:58017"/>
        <dbReference type="ChEBI" id="CHEBI:456215"/>
        <dbReference type="EC" id="2.4.2.7"/>
    </reaction>
</comment>
<evidence type="ECO:0000256" key="9">
    <source>
        <dbReference type="ARBA" id="ARBA00022679"/>
    </source>
</evidence>
<dbReference type="GO" id="GO:0003999">
    <property type="term" value="F:adenine phosphoribosyltransferase activity"/>
    <property type="evidence" value="ECO:0007669"/>
    <property type="project" value="UniProtKB-EC"/>
</dbReference>
<name>A0A077R7E4_9BASI</name>